<name>A0A1Y1YWG0_9FUNG</name>
<organism evidence="1 2">
    <name type="scientific">Basidiobolus meristosporus CBS 931.73</name>
    <dbReference type="NCBI Taxonomy" id="1314790"/>
    <lineage>
        <taxon>Eukaryota</taxon>
        <taxon>Fungi</taxon>
        <taxon>Fungi incertae sedis</taxon>
        <taxon>Zoopagomycota</taxon>
        <taxon>Entomophthoromycotina</taxon>
        <taxon>Basidiobolomycetes</taxon>
        <taxon>Basidiobolales</taxon>
        <taxon>Basidiobolaceae</taxon>
        <taxon>Basidiobolus</taxon>
    </lineage>
</organism>
<evidence type="ECO:0000313" key="2">
    <source>
        <dbReference type="Proteomes" id="UP000193498"/>
    </source>
</evidence>
<comment type="caution">
    <text evidence="1">The sequence shown here is derived from an EMBL/GenBank/DDBJ whole genome shotgun (WGS) entry which is preliminary data.</text>
</comment>
<sequence length="103" mass="11535">MTEEKTGLHDSEASGIPDLDIAKLQPTRALMDKVKGHSSDNPTPTSLIRHKSLIKLYINPNITQPAAQVRAGGYKKHKKSARCHFKTLVVTDTRQWARTSSQW</sequence>
<accession>A0A1Y1YWG0</accession>
<protein>
    <submittedName>
        <fullName evidence="1">Uncharacterized protein</fullName>
    </submittedName>
</protein>
<evidence type="ECO:0000313" key="1">
    <source>
        <dbReference type="EMBL" id="ORY02392.1"/>
    </source>
</evidence>
<reference evidence="1 2" key="1">
    <citation type="submission" date="2016-07" db="EMBL/GenBank/DDBJ databases">
        <title>Pervasive Adenine N6-methylation of Active Genes in Fungi.</title>
        <authorList>
            <consortium name="DOE Joint Genome Institute"/>
            <person name="Mondo S.J."/>
            <person name="Dannebaum R.O."/>
            <person name="Kuo R.C."/>
            <person name="Labutti K."/>
            <person name="Haridas S."/>
            <person name="Kuo A."/>
            <person name="Salamov A."/>
            <person name="Ahrendt S.R."/>
            <person name="Lipzen A."/>
            <person name="Sullivan W."/>
            <person name="Andreopoulos W.B."/>
            <person name="Clum A."/>
            <person name="Lindquist E."/>
            <person name="Daum C."/>
            <person name="Ramamoorthy G.K."/>
            <person name="Gryganskyi A."/>
            <person name="Culley D."/>
            <person name="Magnuson J.K."/>
            <person name="James T.Y."/>
            <person name="O'Malley M.A."/>
            <person name="Stajich J.E."/>
            <person name="Spatafora J.W."/>
            <person name="Visel A."/>
            <person name="Grigoriev I.V."/>
        </authorList>
    </citation>
    <scope>NUCLEOTIDE SEQUENCE [LARGE SCALE GENOMIC DNA]</scope>
    <source>
        <strain evidence="1 2">CBS 931.73</strain>
    </source>
</reference>
<dbReference type="Proteomes" id="UP000193498">
    <property type="component" value="Unassembled WGS sequence"/>
</dbReference>
<dbReference type="EMBL" id="MCFE01000057">
    <property type="protein sequence ID" value="ORY02392.1"/>
    <property type="molecule type" value="Genomic_DNA"/>
</dbReference>
<proteinExistence type="predicted"/>
<gene>
    <name evidence="1" type="ORF">K493DRAFT_297913</name>
</gene>
<keyword evidence="2" id="KW-1185">Reference proteome</keyword>
<dbReference type="InParanoid" id="A0A1Y1YWG0"/>
<dbReference type="AlphaFoldDB" id="A0A1Y1YWG0"/>